<dbReference type="InterPro" id="IPR019188">
    <property type="entry name" value="SNAPC1"/>
</dbReference>
<keyword evidence="1" id="KW-0175">Coiled coil</keyword>
<dbReference type="Pfam" id="PF09808">
    <property type="entry name" value="SNAPC1"/>
    <property type="match status" value="1"/>
</dbReference>
<dbReference type="Proteomes" id="UP000623129">
    <property type="component" value="Unassembled WGS sequence"/>
</dbReference>
<name>A0A833R5Z0_9POAL</name>
<keyword evidence="3" id="KW-1185">Reference proteome</keyword>
<comment type="caution">
    <text evidence="2">The sequence shown here is derived from an EMBL/GenBank/DDBJ whole genome shotgun (WGS) entry which is preliminary data.</text>
</comment>
<dbReference type="PANTHER" id="PTHR15131:SF3">
    <property type="entry name" value="SNRNA-ACTIVATING PROTEIN COMPLEX SUBUNIT 1"/>
    <property type="match status" value="1"/>
</dbReference>
<organism evidence="2 3">
    <name type="scientific">Carex littledalei</name>
    <dbReference type="NCBI Taxonomy" id="544730"/>
    <lineage>
        <taxon>Eukaryota</taxon>
        <taxon>Viridiplantae</taxon>
        <taxon>Streptophyta</taxon>
        <taxon>Embryophyta</taxon>
        <taxon>Tracheophyta</taxon>
        <taxon>Spermatophyta</taxon>
        <taxon>Magnoliopsida</taxon>
        <taxon>Liliopsida</taxon>
        <taxon>Poales</taxon>
        <taxon>Cyperaceae</taxon>
        <taxon>Cyperoideae</taxon>
        <taxon>Cariceae</taxon>
        <taxon>Carex</taxon>
        <taxon>Carex subgen. Euthyceras</taxon>
    </lineage>
</organism>
<proteinExistence type="predicted"/>
<dbReference type="GO" id="GO:0019185">
    <property type="term" value="C:snRNA-activating protein complex"/>
    <property type="evidence" value="ECO:0007669"/>
    <property type="project" value="TreeGrafter"/>
</dbReference>
<evidence type="ECO:0000313" key="3">
    <source>
        <dbReference type="Proteomes" id="UP000623129"/>
    </source>
</evidence>
<dbReference type="OrthoDB" id="20127at2759"/>
<dbReference type="PANTHER" id="PTHR15131">
    <property type="entry name" value="SMALL NUCLEAR RNA ACTIVATING COMPLEX, POLYPEPTIDE 1"/>
    <property type="match status" value="1"/>
</dbReference>
<reference evidence="2" key="1">
    <citation type="submission" date="2020-01" db="EMBL/GenBank/DDBJ databases">
        <title>Genome sequence of Kobresia littledalei, the first chromosome-level genome in the family Cyperaceae.</title>
        <authorList>
            <person name="Qu G."/>
        </authorList>
    </citation>
    <scope>NUCLEOTIDE SEQUENCE</scope>
    <source>
        <strain evidence="2">C.B.Clarke</strain>
        <tissue evidence="2">Leaf</tissue>
    </source>
</reference>
<evidence type="ECO:0000313" key="2">
    <source>
        <dbReference type="EMBL" id="KAF3333858.1"/>
    </source>
</evidence>
<feature type="coiled-coil region" evidence="1">
    <location>
        <begin position="39"/>
        <end position="66"/>
    </location>
</feature>
<accession>A0A833R5Z0</accession>
<dbReference type="GO" id="GO:0043565">
    <property type="term" value="F:sequence-specific DNA binding"/>
    <property type="evidence" value="ECO:0007669"/>
    <property type="project" value="TreeGrafter"/>
</dbReference>
<dbReference type="GO" id="GO:0042795">
    <property type="term" value="P:snRNA transcription by RNA polymerase II"/>
    <property type="evidence" value="ECO:0007669"/>
    <property type="project" value="TreeGrafter"/>
</dbReference>
<gene>
    <name evidence="2" type="ORF">FCM35_KLT01549</name>
</gene>
<dbReference type="GO" id="GO:0042796">
    <property type="term" value="P:snRNA transcription by RNA polymerase III"/>
    <property type="evidence" value="ECO:0007669"/>
    <property type="project" value="TreeGrafter"/>
</dbReference>
<dbReference type="AlphaFoldDB" id="A0A833R5Z0"/>
<protein>
    <submittedName>
        <fullName evidence="2">Small nuclear RNA activating complex (SNAPc), subunit SNAP43</fullName>
    </submittedName>
</protein>
<dbReference type="EMBL" id="SWLB01000010">
    <property type="protein sequence ID" value="KAF3333858.1"/>
    <property type="molecule type" value="Genomic_DNA"/>
</dbReference>
<evidence type="ECO:0000256" key="1">
    <source>
        <dbReference type="SAM" id="Coils"/>
    </source>
</evidence>
<sequence length="133" mass="15596">MKRIWKERKFSYIFEAKPTRNSAFFMQSLYTHCISYEANKGADIEVENFKKNLSEYELAKELAIQEASKTADIGDVEHIIEKKKSTGDVMEEIVHKWDAQKNDFYEKTDTNWTDQIAATEDNFDKELENILGE</sequence>